<dbReference type="AlphaFoldDB" id="A0A9W6NKC1"/>
<evidence type="ECO:0000259" key="1">
    <source>
        <dbReference type="PROSITE" id="PS51819"/>
    </source>
</evidence>
<dbReference type="EMBL" id="BSFP01000005">
    <property type="protein sequence ID" value="GLK99922.1"/>
    <property type="molecule type" value="Genomic_DNA"/>
</dbReference>
<name>A0A9W6NKC1_9ACTN</name>
<dbReference type="Proteomes" id="UP001143480">
    <property type="component" value="Unassembled WGS sequence"/>
</dbReference>
<proteinExistence type="predicted"/>
<dbReference type="SUPFAM" id="SSF54593">
    <property type="entry name" value="Glyoxalase/Bleomycin resistance protein/Dihydroxybiphenyl dioxygenase"/>
    <property type="match status" value="1"/>
</dbReference>
<dbReference type="CDD" id="cd07247">
    <property type="entry name" value="SgaA_N_like"/>
    <property type="match status" value="1"/>
</dbReference>
<dbReference type="InterPro" id="IPR029068">
    <property type="entry name" value="Glyas_Bleomycin-R_OHBP_Dase"/>
</dbReference>
<gene>
    <name evidence="2" type="ORF">GCM10017581_016630</name>
</gene>
<dbReference type="PANTHER" id="PTHR33993:SF14">
    <property type="entry name" value="GB|AAF24581.1"/>
    <property type="match status" value="1"/>
</dbReference>
<organism evidence="2 3">
    <name type="scientific">Dactylosporangium matsuzakiense</name>
    <dbReference type="NCBI Taxonomy" id="53360"/>
    <lineage>
        <taxon>Bacteria</taxon>
        <taxon>Bacillati</taxon>
        <taxon>Actinomycetota</taxon>
        <taxon>Actinomycetes</taxon>
        <taxon>Micromonosporales</taxon>
        <taxon>Micromonosporaceae</taxon>
        <taxon>Dactylosporangium</taxon>
    </lineage>
</organism>
<evidence type="ECO:0000313" key="2">
    <source>
        <dbReference type="EMBL" id="GLK99922.1"/>
    </source>
</evidence>
<accession>A0A9W6NKC1</accession>
<dbReference type="PROSITE" id="PS51819">
    <property type="entry name" value="VOC"/>
    <property type="match status" value="1"/>
</dbReference>
<sequence length="192" mass="19754">MHVQRLTVRRQQAGERVTVAFAGGCEQLLGLHATTVAAGYDKTDEPVARTGSISAWRAIGARPEGDVMAPFVWFDLLTTDPAAARGFYTGLFGWAATDGAGPYPTWFTAGDGPWAGIAAGDAPGRWLPFVVVDDLDKATRRAVELGGTVVTDATAGPAGTSVTIADPGGAHLALFRPNSTGGDVENGGPGSD</sequence>
<dbReference type="InterPro" id="IPR052164">
    <property type="entry name" value="Anthracycline_SecMetBiosynth"/>
</dbReference>
<dbReference type="Pfam" id="PF18029">
    <property type="entry name" value="Glyoxalase_6"/>
    <property type="match status" value="1"/>
</dbReference>
<reference evidence="2" key="2">
    <citation type="submission" date="2023-01" db="EMBL/GenBank/DDBJ databases">
        <authorList>
            <person name="Sun Q."/>
            <person name="Evtushenko L."/>
        </authorList>
    </citation>
    <scope>NUCLEOTIDE SEQUENCE</scope>
    <source>
        <strain evidence="2">VKM Ac-1321</strain>
    </source>
</reference>
<dbReference type="PANTHER" id="PTHR33993">
    <property type="entry name" value="GLYOXALASE-RELATED"/>
    <property type="match status" value="1"/>
</dbReference>
<keyword evidence="3" id="KW-1185">Reference proteome</keyword>
<evidence type="ECO:0000313" key="3">
    <source>
        <dbReference type="Proteomes" id="UP001143480"/>
    </source>
</evidence>
<protein>
    <recommendedName>
        <fullName evidence="1">VOC domain-containing protein</fullName>
    </recommendedName>
</protein>
<reference evidence="2" key="1">
    <citation type="journal article" date="2014" name="Int. J. Syst. Evol. Microbiol.">
        <title>Complete genome sequence of Corynebacterium casei LMG S-19264T (=DSM 44701T), isolated from a smear-ripened cheese.</title>
        <authorList>
            <consortium name="US DOE Joint Genome Institute (JGI-PGF)"/>
            <person name="Walter F."/>
            <person name="Albersmeier A."/>
            <person name="Kalinowski J."/>
            <person name="Ruckert C."/>
        </authorList>
    </citation>
    <scope>NUCLEOTIDE SEQUENCE</scope>
    <source>
        <strain evidence="2">VKM Ac-1321</strain>
    </source>
</reference>
<comment type="caution">
    <text evidence="2">The sequence shown here is derived from an EMBL/GenBank/DDBJ whole genome shotgun (WGS) entry which is preliminary data.</text>
</comment>
<dbReference type="InterPro" id="IPR037523">
    <property type="entry name" value="VOC_core"/>
</dbReference>
<dbReference type="Gene3D" id="3.10.180.10">
    <property type="entry name" value="2,3-Dihydroxybiphenyl 1,2-Dioxygenase, domain 1"/>
    <property type="match status" value="1"/>
</dbReference>
<feature type="domain" description="VOC" evidence="1">
    <location>
        <begin position="70"/>
        <end position="177"/>
    </location>
</feature>
<dbReference type="InterPro" id="IPR041581">
    <property type="entry name" value="Glyoxalase_6"/>
</dbReference>